<sequence length="481" mass="53852">MSPRPILMLTALLVPALMLAACRREAAQPPSTSHANATFTATPEEARAIARDAYVFGVPMVDQYRQIHAYNIDRRDPLYRAPFNTLINFDRVFTPDDTAVVTPNADTPYSLANLDLRREPMVLSIPKIDPKRYFVFQLIDLYTFNFDYIGSRATGSNGGNYLIAGPDWDGPMPPGIDKVIRAETHLVTLAGRTQLFGPDDMENVKQVQAGYRLQPLSAFAGTPTPPPARKVDWIPSLPPDQSRTSPEFFNQLAFLLQFAPVHPSEKHLRDRFARIGVVPGGKLDVAALSPAQRQALVDGMADGQKEIESRRAAVTGRADQLFGTREELNNDYIARAAAAQIGLGGNSRVEAIYRTYEMDDHDELLDGSQRAYRFRFEKDRLPPVNAFWSLTAYTMPQQHLVPNPINRYTINSAMLPQLKTDADGGITIHIQKDSPGPGREANWLPAPDGRFMLVARYYWPKDALLEYEWSSPKVERVRGKE</sequence>
<keyword evidence="5" id="KW-1185">Reference proteome</keyword>
<reference evidence="4 5" key="1">
    <citation type="submission" date="2023-05" db="EMBL/GenBank/DDBJ databases">
        <title>Lysobacter sp. strain LF1 Genome sequencing and assembly.</title>
        <authorList>
            <person name="Jung Y."/>
        </authorList>
    </citation>
    <scope>NUCLEOTIDE SEQUENCE [LARGE SCALE GENOMIC DNA]</scope>
    <source>
        <strain evidence="4 5">LF1</strain>
    </source>
</reference>
<gene>
    <name evidence="4" type="ORF">QLQ15_12445</name>
</gene>
<dbReference type="RefSeq" id="WP_283213084.1">
    <property type="nucleotide sequence ID" value="NZ_JASGBI010000001.1"/>
</dbReference>
<dbReference type="SUPFAM" id="SSF160935">
    <property type="entry name" value="VPA0735-like"/>
    <property type="match status" value="1"/>
</dbReference>
<accession>A0ABT6XHS4</accession>
<dbReference type="PANTHER" id="PTHR36509">
    <property type="entry name" value="BLL3101 PROTEIN"/>
    <property type="match status" value="1"/>
</dbReference>
<dbReference type="Gene3D" id="2.60.40.1610">
    <property type="entry name" value="Domain of unknown function DUF1254"/>
    <property type="match status" value="1"/>
</dbReference>
<evidence type="ECO:0000313" key="5">
    <source>
        <dbReference type="Proteomes" id="UP001321580"/>
    </source>
</evidence>
<feature type="signal peptide" evidence="1">
    <location>
        <begin position="1"/>
        <end position="26"/>
    </location>
</feature>
<evidence type="ECO:0000259" key="3">
    <source>
        <dbReference type="Pfam" id="PF06863"/>
    </source>
</evidence>
<dbReference type="Proteomes" id="UP001321580">
    <property type="component" value="Unassembled WGS sequence"/>
</dbReference>
<proteinExistence type="predicted"/>
<dbReference type="InterPro" id="IPR037049">
    <property type="entry name" value="DUF1214_C_sf"/>
</dbReference>
<evidence type="ECO:0000256" key="1">
    <source>
        <dbReference type="SAM" id="SignalP"/>
    </source>
</evidence>
<dbReference type="PROSITE" id="PS51257">
    <property type="entry name" value="PROKAR_LIPOPROTEIN"/>
    <property type="match status" value="1"/>
</dbReference>
<dbReference type="EMBL" id="JASGBI010000001">
    <property type="protein sequence ID" value="MDI9239713.1"/>
    <property type="molecule type" value="Genomic_DNA"/>
</dbReference>
<dbReference type="Pfam" id="PF06742">
    <property type="entry name" value="DUF1214"/>
    <property type="match status" value="1"/>
</dbReference>
<dbReference type="InterPro" id="IPR010621">
    <property type="entry name" value="DUF1214"/>
</dbReference>
<dbReference type="InterPro" id="IPR037050">
    <property type="entry name" value="DUF1254_sf"/>
</dbReference>
<name>A0ABT6XHS4_9GAMM</name>
<feature type="domain" description="DUF1214" evidence="2">
    <location>
        <begin position="350"/>
        <end position="461"/>
    </location>
</feature>
<protein>
    <submittedName>
        <fullName evidence="4">DUF1254 domain-containing protein</fullName>
    </submittedName>
</protein>
<dbReference type="PANTHER" id="PTHR36509:SF2">
    <property type="entry name" value="BLL3101 PROTEIN"/>
    <property type="match status" value="1"/>
</dbReference>
<evidence type="ECO:0000259" key="2">
    <source>
        <dbReference type="Pfam" id="PF06742"/>
    </source>
</evidence>
<dbReference type="Gene3D" id="2.60.120.600">
    <property type="entry name" value="Domain of unknown function DUF1214, C-terminal domain"/>
    <property type="match status" value="1"/>
</dbReference>
<organism evidence="4 5">
    <name type="scientific">Lysobacter stagni</name>
    <dbReference type="NCBI Taxonomy" id="3045172"/>
    <lineage>
        <taxon>Bacteria</taxon>
        <taxon>Pseudomonadati</taxon>
        <taxon>Pseudomonadota</taxon>
        <taxon>Gammaproteobacteria</taxon>
        <taxon>Lysobacterales</taxon>
        <taxon>Lysobacteraceae</taxon>
        <taxon>Lysobacter</taxon>
    </lineage>
</organism>
<feature type="domain" description="DUF1254" evidence="3">
    <location>
        <begin position="83"/>
        <end position="215"/>
    </location>
</feature>
<dbReference type="InterPro" id="IPR010679">
    <property type="entry name" value="DUF1254"/>
</dbReference>
<evidence type="ECO:0000313" key="4">
    <source>
        <dbReference type="EMBL" id="MDI9239713.1"/>
    </source>
</evidence>
<feature type="chain" id="PRO_5046587389" evidence="1">
    <location>
        <begin position="27"/>
        <end position="481"/>
    </location>
</feature>
<comment type="caution">
    <text evidence="4">The sequence shown here is derived from an EMBL/GenBank/DDBJ whole genome shotgun (WGS) entry which is preliminary data.</text>
</comment>
<dbReference type="Pfam" id="PF06863">
    <property type="entry name" value="DUF1254"/>
    <property type="match status" value="1"/>
</dbReference>
<keyword evidence="1" id="KW-0732">Signal</keyword>